<evidence type="ECO:0000313" key="3">
    <source>
        <dbReference type="Proteomes" id="UP000625551"/>
    </source>
</evidence>
<feature type="domain" description="HTH cro/C1-type" evidence="1">
    <location>
        <begin position="20"/>
        <end position="63"/>
    </location>
</feature>
<dbReference type="CDD" id="cd00093">
    <property type="entry name" value="HTH_XRE"/>
    <property type="match status" value="1"/>
</dbReference>
<accession>A0ABR7XKK2</accession>
<dbReference type="SMART" id="SM00530">
    <property type="entry name" value="HTH_XRE"/>
    <property type="match status" value="1"/>
</dbReference>
<evidence type="ECO:0000259" key="1">
    <source>
        <dbReference type="PROSITE" id="PS50943"/>
    </source>
</evidence>
<dbReference type="Gene3D" id="1.10.260.40">
    <property type="entry name" value="lambda repressor-like DNA-binding domains"/>
    <property type="match status" value="1"/>
</dbReference>
<organism evidence="2 3">
    <name type="scientific">Pontibacter aquaedesilientis</name>
    <dbReference type="NCBI Taxonomy" id="2766980"/>
    <lineage>
        <taxon>Bacteria</taxon>
        <taxon>Pseudomonadati</taxon>
        <taxon>Bacteroidota</taxon>
        <taxon>Cytophagia</taxon>
        <taxon>Cytophagales</taxon>
        <taxon>Hymenobacteraceae</taxon>
        <taxon>Pontibacter</taxon>
    </lineage>
</organism>
<comment type="caution">
    <text evidence="2">The sequence shown here is derived from an EMBL/GenBank/DDBJ whole genome shotgun (WGS) entry which is preliminary data.</text>
</comment>
<reference evidence="2 3" key="1">
    <citation type="submission" date="2020-09" db="EMBL/GenBank/DDBJ databases">
        <title>Genome sequencing and assembly of Pontibacter sp.</title>
        <authorList>
            <person name="Chhetri G."/>
        </authorList>
    </citation>
    <scope>NUCLEOTIDE SEQUENCE [LARGE SCALE GENOMIC DNA]</scope>
    <source>
        <strain evidence="2 3">JH31</strain>
    </source>
</reference>
<dbReference type="InterPro" id="IPR001387">
    <property type="entry name" value="Cro/C1-type_HTH"/>
</dbReference>
<name>A0ABR7XKK2_9BACT</name>
<dbReference type="Proteomes" id="UP000625551">
    <property type="component" value="Unassembled WGS sequence"/>
</dbReference>
<protein>
    <submittedName>
        <fullName evidence="2">Helix-turn-helix transcriptional regulator</fullName>
    </submittedName>
</protein>
<dbReference type="PROSITE" id="PS50943">
    <property type="entry name" value="HTH_CROC1"/>
    <property type="match status" value="1"/>
</dbReference>
<proteinExistence type="predicted"/>
<gene>
    <name evidence="2" type="ORF">H9Q13_16655</name>
</gene>
<dbReference type="Pfam" id="PF01381">
    <property type="entry name" value="HTH_3"/>
    <property type="match status" value="1"/>
</dbReference>
<sequence length="87" mass="10389">MKKIRFNRISIVLDEFDLDQKDLAELIGVSKDTVSRWCRNVHQPKLQDLYHIAKALRIDIRRLIEPTSWENEKGLSLVEKFRLNKKQ</sequence>
<dbReference type="RefSeq" id="WP_191184938.1">
    <property type="nucleotide sequence ID" value="NZ_JACXAJ010000011.1"/>
</dbReference>
<dbReference type="InterPro" id="IPR010982">
    <property type="entry name" value="Lambda_DNA-bd_dom_sf"/>
</dbReference>
<keyword evidence="3" id="KW-1185">Reference proteome</keyword>
<dbReference type="EMBL" id="JACXAJ010000011">
    <property type="protein sequence ID" value="MBD1398805.1"/>
    <property type="molecule type" value="Genomic_DNA"/>
</dbReference>
<evidence type="ECO:0000313" key="2">
    <source>
        <dbReference type="EMBL" id="MBD1398805.1"/>
    </source>
</evidence>
<dbReference type="SUPFAM" id="SSF47413">
    <property type="entry name" value="lambda repressor-like DNA-binding domains"/>
    <property type="match status" value="1"/>
</dbReference>